<evidence type="ECO:0000256" key="1">
    <source>
        <dbReference type="ARBA" id="ARBA00022723"/>
    </source>
</evidence>
<dbReference type="PRINTS" id="PR00941">
    <property type="entry name" value="CDATPASE"/>
</dbReference>
<dbReference type="GO" id="GO:0016020">
    <property type="term" value="C:membrane"/>
    <property type="evidence" value="ECO:0007669"/>
    <property type="project" value="InterPro"/>
</dbReference>
<dbReference type="SUPFAM" id="SSF55008">
    <property type="entry name" value="HMA, heavy metal-associated domain"/>
    <property type="match status" value="1"/>
</dbReference>
<keyword evidence="2" id="KW-1278">Translocase</keyword>
<dbReference type="InterPro" id="IPR017969">
    <property type="entry name" value="Heavy-metal-associated_CS"/>
</dbReference>
<name>A0A1M6JHW0_9FIRM</name>
<dbReference type="GO" id="GO:0019829">
    <property type="term" value="F:ATPase-coupled monoatomic cation transmembrane transporter activity"/>
    <property type="evidence" value="ECO:0007669"/>
    <property type="project" value="InterPro"/>
</dbReference>
<organism evidence="4 5">
    <name type="scientific">Anaerocolumna jejuensis DSM 15929</name>
    <dbReference type="NCBI Taxonomy" id="1121322"/>
    <lineage>
        <taxon>Bacteria</taxon>
        <taxon>Bacillati</taxon>
        <taxon>Bacillota</taxon>
        <taxon>Clostridia</taxon>
        <taxon>Lachnospirales</taxon>
        <taxon>Lachnospiraceae</taxon>
        <taxon>Anaerocolumna</taxon>
    </lineage>
</organism>
<feature type="domain" description="HMA" evidence="3">
    <location>
        <begin position="1"/>
        <end position="72"/>
    </location>
</feature>
<dbReference type="Proteomes" id="UP000184386">
    <property type="component" value="Unassembled WGS sequence"/>
</dbReference>
<dbReference type="InterPro" id="IPR006121">
    <property type="entry name" value="HMA_dom"/>
</dbReference>
<dbReference type="STRING" id="1121322.SAMN02745136_00087"/>
<dbReference type="Pfam" id="PF00403">
    <property type="entry name" value="HMA"/>
    <property type="match status" value="1"/>
</dbReference>
<dbReference type="AlphaFoldDB" id="A0A1M6JHW0"/>
<sequence length="73" mass="8134">MKKTFRLEGLDCANCAAKIEAGVRKLDGVKEATVNFMTTKMIIEAEDDKMADIITEAEKIVKKIEPDTNMKKA</sequence>
<evidence type="ECO:0000256" key="2">
    <source>
        <dbReference type="ARBA" id="ARBA00022967"/>
    </source>
</evidence>
<evidence type="ECO:0000313" key="5">
    <source>
        <dbReference type="Proteomes" id="UP000184386"/>
    </source>
</evidence>
<dbReference type="GO" id="GO:0046872">
    <property type="term" value="F:metal ion binding"/>
    <property type="evidence" value="ECO:0007669"/>
    <property type="project" value="UniProtKB-KW"/>
</dbReference>
<dbReference type="OrthoDB" id="7068874at2"/>
<dbReference type="RefSeq" id="WP_073271736.1">
    <property type="nucleotide sequence ID" value="NZ_FRAC01000006.1"/>
</dbReference>
<evidence type="ECO:0000313" key="4">
    <source>
        <dbReference type="EMBL" id="SHJ46271.1"/>
    </source>
</evidence>
<dbReference type="InterPro" id="IPR036163">
    <property type="entry name" value="HMA_dom_sf"/>
</dbReference>
<keyword evidence="5" id="KW-1185">Reference proteome</keyword>
<dbReference type="EMBL" id="FRAC01000006">
    <property type="protein sequence ID" value="SHJ46271.1"/>
    <property type="molecule type" value="Genomic_DNA"/>
</dbReference>
<gene>
    <name evidence="4" type="ORF">SAMN02745136_00087</name>
</gene>
<dbReference type="InterPro" id="IPR027256">
    <property type="entry name" value="P-typ_ATPase_IB"/>
</dbReference>
<accession>A0A1M6JHW0</accession>
<dbReference type="PROSITE" id="PS50846">
    <property type="entry name" value="HMA_2"/>
    <property type="match status" value="1"/>
</dbReference>
<reference evidence="4 5" key="1">
    <citation type="submission" date="2016-11" db="EMBL/GenBank/DDBJ databases">
        <authorList>
            <person name="Jaros S."/>
            <person name="Januszkiewicz K."/>
            <person name="Wedrychowicz H."/>
        </authorList>
    </citation>
    <scope>NUCLEOTIDE SEQUENCE [LARGE SCALE GENOMIC DNA]</scope>
    <source>
        <strain evidence="4 5">DSM 15929</strain>
    </source>
</reference>
<dbReference type="PROSITE" id="PS01047">
    <property type="entry name" value="HMA_1"/>
    <property type="match status" value="1"/>
</dbReference>
<keyword evidence="1" id="KW-0479">Metal-binding</keyword>
<evidence type="ECO:0000259" key="3">
    <source>
        <dbReference type="PROSITE" id="PS50846"/>
    </source>
</evidence>
<proteinExistence type="predicted"/>
<protein>
    <submittedName>
        <fullName evidence="4">Heavy-metal-associated domain-containing protein</fullName>
    </submittedName>
</protein>
<dbReference type="CDD" id="cd00371">
    <property type="entry name" value="HMA"/>
    <property type="match status" value="1"/>
</dbReference>
<dbReference type="Gene3D" id="3.30.70.100">
    <property type="match status" value="1"/>
</dbReference>